<accession>A0A7W5Z5S5</accession>
<reference evidence="1 2" key="1">
    <citation type="submission" date="2020-08" db="EMBL/GenBank/DDBJ databases">
        <title>Genomic Encyclopedia of Type Strains, Phase IV (KMG-IV): sequencing the most valuable type-strain genomes for metagenomic binning, comparative biology and taxonomic classification.</title>
        <authorList>
            <person name="Goeker M."/>
        </authorList>
    </citation>
    <scope>NUCLEOTIDE SEQUENCE [LARGE SCALE GENOMIC DNA]</scope>
    <source>
        <strain evidence="1 2">DSM 28760</strain>
    </source>
</reference>
<organism evidence="1 2">
    <name type="scientific">Pseudochelatococcus contaminans</name>
    <dbReference type="NCBI Taxonomy" id="1538103"/>
    <lineage>
        <taxon>Bacteria</taxon>
        <taxon>Pseudomonadati</taxon>
        <taxon>Pseudomonadota</taxon>
        <taxon>Alphaproteobacteria</taxon>
        <taxon>Hyphomicrobiales</taxon>
        <taxon>Chelatococcaceae</taxon>
        <taxon>Pseudochelatococcus</taxon>
    </lineage>
</organism>
<gene>
    <name evidence="1" type="ORF">FHS81_002745</name>
</gene>
<dbReference type="Proteomes" id="UP000537592">
    <property type="component" value="Unassembled WGS sequence"/>
</dbReference>
<dbReference type="InterPro" id="IPR010642">
    <property type="entry name" value="Invasion_prot_B"/>
</dbReference>
<name>A0A7W5Z5S5_9HYPH</name>
<dbReference type="EMBL" id="JACICC010000007">
    <property type="protein sequence ID" value="MBB3810643.1"/>
    <property type="molecule type" value="Genomic_DNA"/>
</dbReference>
<dbReference type="RefSeq" id="WP_183753795.1">
    <property type="nucleotide sequence ID" value="NZ_JACICC010000007.1"/>
</dbReference>
<keyword evidence="2" id="KW-1185">Reference proteome</keyword>
<comment type="caution">
    <text evidence="1">The sequence shown here is derived from an EMBL/GenBank/DDBJ whole genome shotgun (WGS) entry which is preliminary data.</text>
</comment>
<dbReference type="Gene3D" id="2.60.40.1880">
    <property type="entry name" value="Invasion associated locus B (IalB) protein"/>
    <property type="match status" value="1"/>
</dbReference>
<protein>
    <submittedName>
        <fullName evidence="1">Invasion protein IalB</fullName>
    </submittedName>
</protein>
<dbReference type="InterPro" id="IPR038696">
    <property type="entry name" value="IalB_sf"/>
</dbReference>
<sequence>MPRNIMLAEPLSAVVALAALALLPEVVPPMQEQQMPYKAETLVAERSLPNGASSINETYGDWIVNCSIVENKKVCVFSQTHTSNQNGKRVFAIELQPPADGRTNSVILLPFGLRLDDGVMLKIDEQTLELDARFSTCIPVGCLVPIAFPAADTEAMKRGEKLVVTANSSDGGVSRTFTISLNGFAAAVNRITELAK</sequence>
<evidence type="ECO:0000313" key="2">
    <source>
        <dbReference type="Proteomes" id="UP000537592"/>
    </source>
</evidence>
<proteinExistence type="predicted"/>
<dbReference type="Pfam" id="PF06776">
    <property type="entry name" value="IalB"/>
    <property type="match status" value="1"/>
</dbReference>
<evidence type="ECO:0000313" key="1">
    <source>
        <dbReference type="EMBL" id="MBB3810643.1"/>
    </source>
</evidence>
<dbReference type="AlphaFoldDB" id="A0A7W5Z5S5"/>